<keyword evidence="3" id="KW-1185">Reference proteome</keyword>
<feature type="coiled-coil region" evidence="1">
    <location>
        <begin position="94"/>
        <end position="320"/>
    </location>
</feature>
<organism evidence="2 3">
    <name type="scientific">Clostridium gallinarum</name>
    <dbReference type="NCBI Taxonomy" id="2762246"/>
    <lineage>
        <taxon>Bacteria</taxon>
        <taxon>Bacillati</taxon>
        <taxon>Bacillota</taxon>
        <taxon>Clostridia</taxon>
        <taxon>Eubacteriales</taxon>
        <taxon>Clostridiaceae</taxon>
        <taxon>Clostridium</taxon>
    </lineage>
</organism>
<dbReference type="Proteomes" id="UP000640335">
    <property type="component" value="Unassembled WGS sequence"/>
</dbReference>
<dbReference type="EMBL" id="JACSQZ010000077">
    <property type="protein sequence ID" value="MBD7916381.1"/>
    <property type="molecule type" value="Genomic_DNA"/>
</dbReference>
<evidence type="ECO:0008006" key="4">
    <source>
        <dbReference type="Google" id="ProtNLM"/>
    </source>
</evidence>
<sequence>MSNEIKAVSFRLAEDDIQKFREFADEQGLNQAEMFQSLMNSFEMAKAKGMITDRAKEIEVFQDTVNTLMNMFINSLAINQTSEERIRETLSLELNTKDKTIADLQSREKDLKSEFERIDKDLDKSLKTGNELAVNLENANKEIEQKNNIINNQQEQINTLNSIVTEYKSYKDINKELELRNIELNNKLTDTLHSNSDLQSKIENLENIKEFYKSEVESLKNEIKEVNKNIKDIEKSYKDEIKDLNNSRREELNVLDDKYKSEIEELKKELTEKFNEDMKNKIEFEKSKYQLELDKAISKEQLLKVKYDNLKEKYDNLSNK</sequence>
<evidence type="ECO:0000313" key="2">
    <source>
        <dbReference type="EMBL" id="MBD7916381.1"/>
    </source>
</evidence>
<dbReference type="RefSeq" id="WP_191751125.1">
    <property type="nucleotide sequence ID" value="NZ_JACSQZ010000077.1"/>
</dbReference>
<gene>
    <name evidence="2" type="ORF">H9660_14635</name>
</gene>
<protein>
    <recommendedName>
        <fullName evidence="4">Chromosome partition protein Smc</fullName>
    </recommendedName>
</protein>
<reference evidence="2 3" key="1">
    <citation type="submission" date="2020-08" db="EMBL/GenBank/DDBJ databases">
        <title>A Genomic Blueprint of the Chicken Gut Microbiome.</title>
        <authorList>
            <person name="Gilroy R."/>
            <person name="Ravi A."/>
            <person name="Getino M."/>
            <person name="Pursley I."/>
            <person name="Horton D.L."/>
            <person name="Alikhan N.-F."/>
            <person name="Baker D."/>
            <person name="Gharbi K."/>
            <person name="Hall N."/>
            <person name="Watson M."/>
            <person name="Adriaenssens E.M."/>
            <person name="Foster-Nyarko E."/>
            <person name="Jarju S."/>
            <person name="Secka A."/>
            <person name="Antonio M."/>
            <person name="Oren A."/>
            <person name="Chaudhuri R."/>
            <person name="La Ragione R.M."/>
            <person name="Hildebrand F."/>
            <person name="Pallen M.J."/>
        </authorList>
    </citation>
    <scope>NUCLEOTIDE SEQUENCE [LARGE SCALE GENOMIC DNA]</scope>
    <source>
        <strain evidence="2 3">Sa3CUN1</strain>
    </source>
</reference>
<proteinExistence type="predicted"/>
<evidence type="ECO:0000313" key="3">
    <source>
        <dbReference type="Proteomes" id="UP000640335"/>
    </source>
</evidence>
<accession>A0ABR8Q7I2</accession>
<evidence type="ECO:0000256" key="1">
    <source>
        <dbReference type="SAM" id="Coils"/>
    </source>
</evidence>
<comment type="caution">
    <text evidence="2">The sequence shown here is derived from an EMBL/GenBank/DDBJ whole genome shotgun (WGS) entry which is preliminary data.</text>
</comment>
<name>A0ABR8Q7I2_9CLOT</name>
<keyword evidence="1" id="KW-0175">Coiled coil</keyword>